<evidence type="ECO:0000313" key="2">
    <source>
        <dbReference type="Proteomes" id="UP001140949"/>
    </source>
</evidence>
<dbReference type="PANTHER" id="PTHR33973">
    <property type="entry name" value="OS07G0153300 PROTEIN"/>
    <property type="match status" value="1"/>
</dbReference>
<dbReference type="Pfam" id="PF07103">
    <property type="entry name" value="DUF1365"/>
    <property type="match status" value="2"/>
</dbReference>
<protein>
    <recommendedName>
        <fullName evidence="3">DUF1365 domain-containing protein</fullName>
    </recommendedName>
</protein>
<reference evidence="1" key="1">
    <citation type="journal article" date="2023" name="GigaByte">
        <title>Genome assembly of the bearded iris, Iris pallida Lam.</title>
        <authorList>
            <person name="Bruccoleri R.E."/>
            <person name="Oakeley E.J."/>
            <person name="Faust A.M.E."/>
            <person name="Altorfer M."/>
            <person name="Dessus-Babus S."/>
            <person name="Burckhardt D."/>
            <person name="Oertli M."/>
            <person name="Naumann U."/>
            <person name="Petersen F."/>
            <person name="Wong J."/>
        </authorList>
    </citation>
    <scope>NUCLEOTIDE SEQUENCE</scope>
    <source>
        <strain evidence="1">GSM-AAB239-AS_SAM_17_03QT</strain>
    </source>
</reference>
<sequence length="297" mass="33682">MEAVYLLLSIASAAVRSTFLSLILAVRSLFTPTIPPPPSSSSSVLLYEGHVHHVRRKPVHHSFNYPVRYALIDLDRSPQPAHLPADRARGVASTAGRVLLLTIPASVGYEQNPLSVYYCYDEEDSLKMCIAEVTNTPWGERVMFSFSPGSDLVAKPLHVSPFMDMLGNWNIHANAPGEDLFLAITVQHPEHGNYFSATLSAKRICSTSDSLKLAMYFWLMPHKVAVWIYLQAVKLWWKNVSFLGHPKYTNPMYRDKALARDRELHCSGHSGKDSDGTRDRDDRKRWCVWRDAEWPWS</sequence>
<dbReference type="PANTHER" id="PTHR33973:SF4">
    <property type="entry name" value="OS07G0153300 PROTEIN"/>
    <property type="match status" value="1"/>
</dbReference>
<gene>
    <name evidence="1" type="ORF">M6B38_214840</name>
</gene>
<accession>A0AAX6E1N7</accession>
<comment type="caution">
    <text evidence="1">The sequence shown here is derived from an EMBL/GenBank/DDBJ whole genome shotgun (WGS) entry which is preliminary data.</text>
</comment>
<keyword evidence="2" id="KW-1185">Reference proteome</keyword>
<reference evidence="1" key="2">
    <citation type="submission" date="2023-04" db="EMBL/GenBank/DDBJ databases">
        <authorList>
            <person name="Bruccoleri R.E."/>
            <person name="Oakeley E.J."/>
            <person name="Faust A.-M."/>
            <person name="Dessus-Babus S."/>
            <person name="Altorfer M."/>
            <person name="Burckhardt D."/>
            <person name="Oertli M."/>
            <person name="Naumann U."/>
            <person name="Petersen F."/>
            <person name="Wong J."/>
        </authorList>
    </citation>
    <scope>NUCLEOTIDE SEQUENCE</scope>
    <source>
        <strain evidence="1">GSM-AAB239-AS_SAM_17_03QT</strain>
        <tissue evidence="1">Leaf</tissue>
    </source>
</reference>
<name>A0AAX6E1N7_IRIPA</name>
<organism evidence="1 2">
    <name type="scientific">Iris pallida</name>
    <name type="common">Sweet iris</name>
    <dbReference type="NCBI Taxonomy" id="29817"/>
    <lineage>
        <taxon>Eukaryota</taxon>
        <taxon>Viridiplantae</taxon>
        <taxon>Streptophyta</taxon>
        <taxon>Embryophyta</taxon>
        <taxon>Tracheophyta</taxon>
        <taxon>Spermatophyta</taxon>
        <taxon>Magnoliopsida</taxon>
        <taxon>Liliopsida</taxon>
        <taxon>Asparagales</taxon>
        <taxon>Iridaceae</taxon>
        <taxon>Iridoideae</taxon>
        <taxon>Irideae</taxon>
        <taxon>Iris</taxon>
    </lineage>
</organism>
<evidence type="ECO:0000313" key="1">
    <source>
        <dbReference type="EMBL" id="KAJ6797881.1"/>
    </source>
</evidence>
<dbReference type="EMBL" id="JANAVB010040619">
    <property type="protein sequence ID" value="KAJ6797881.1"/>
    <property type="molecule type" value="Genomic_DNA"/>
</dbReference>
<dbReference type="InterPro" id="IPR010775">
    <property type="entry name" value="DUF1365"/>
</dbReference>
<dbReference type="Proteomes" id="UP001140949">
    <property type="component" value="Unassembled WGS sequence"/>
</dbReference>
<evidence type="ECO:0008006" key="3">
    <source>
        <dbReference type="Google" id="ProtNLM"/>
    </source>
</evidence>
<proteinExistence type="predicted"/>
<dbReference type="AlphaFoldDB" id="A0AAX6E1N7"/>